<sequence>MQCEAKRERERALNLPDRKVSGGEGIAPGDILSILLGIDHSKHVDICHITSASVPGHAGAGYSVVCAREDAPAGKRAKGATRRTCAWLLRTLKGRSEGEGAGR</sequence>
<keyword evidence="2" id="KW-1185">Reference proteome</keyword>
<name>A0A2R6WLL4_MARPO</name>
<accession>A0A2R6WLL4</accession>
<protein>
    <submittedName>
        <fullName evidence="1">Uncharacterized protein</fullName>
    </submittedName>
</protein>
<organism evidence="1 2">
    <name type="scientific">Marchantia polymorpha</name>
    <name type="common">Common liverwort</name>
    <name type="synonym">Marchantia aquatica</name>
    <dbReference type="NCBI Taxonomy" id="3197"/>
    <lineage>
        <taxon>Eukaryota</taxon>
        <taxon>Viridiplantae</taxon>
        <taxon>Streptophyta</taxon>
        <taxon>Embryophyta</taxon>
        <taxon>Marchantiophyta</taxon>
        <taxon>Marchantiopsida</taxon>
        <taxon>Marchantiidae</taxon>
        <taxon>Marchantiales</taxon>
        <taxon>Marchantiaceae</taxon>
        <taxon>Marchantia</taxon>
    </lineage>
</organism>
<dbReference type="AlphaFoldDB" id="A0A2R6WLL4"/>
<evidence type="ECO:0000313" key="2">
    <source>
        <dbReference type="Proteomes" id="UP000244005"/>
    </source>
</evidence>
<reference evidence="2" key="1">
    <citation type="journal article" date="2017" name="Cell">
        <title>Insights into land plant evolution garnered from the Marchantia polymorpha genome.</title>
        <authorList>
            <person name="Bowman J.L."/>
            <person name="Kohchi T."/>
            <person name="Yamato K.T."/>
            <person name="Jenkins J."/>
            <person name="Shu S."/>
            <person name="Ishizaki K."/>
            <person name="Yamaoka S."/>
            <person name="Nishihama R."/>
            <person name="Nakamura Y."/>
            <person name="Berger F."/>
            <person name="Adam C."/>
            <person name="Aki S.S."/>
            <person name="Althoff F."/>
            <person name="Araki T."/>
            <person name="Arteaga-Vazquez M.A."/>
            <person name="Balasubrmanian S."/>
            <person name="Barry K."/>
            <person name="Bauer D."/>
            <person name="Boehm C.R."/>
            <person name="Briginshaw L."/>
            <person name="Caballero-Perez J."/>
            <person name="Catarino B."/>
            <person name="Chen F."/>
            <person name="Chiyoda S."/>
            <person name="Chovatia M."/>
            <person name="Davies K.M."/>
            <person name="Delmans M."/>
            <person name="Demura T."/>
            <person name="Dierschke T."/>
            <person name="Dolan L."/>
            <person name="Dorantes-Acosta A.E."/>
            <person name="Eklund D.M."/>
            <person name="Florent S.N."/>
            <person name="Flores-Sandoval E."/>
            <person name="Fujiyama A."/>
            <person name="Fukuzawa H."/>
            <person name="Galik B."/>
            <person name="Grimanelli D."/>
            <person name="Grimwood J."/>
            <person name="Grossniklaus U."/>
            <person name="Hamada T."/>
            <person name="Haseloff J."/>
            <person name="Hetherington A.J."/>
            <person name="Higo A."/>
            <person name="Hirakawa Y."/>
            <person name="Hundley H.N."/>
            <person name="Ikeda Y."/>
            <person name="Inoue K."/>
            <person name="Inoue S.I."/>
            <person name="Ishida S."/>
            <person name="Jia Q."/>
            <person name="Kakita M."/>
            <person name="Kanazawa T."/>
            <person name="Kawai Y."/>
            <person name="Kawashima T."/>
            <person name="Kennedy M."/>
            <person name="Kinose K."/>
            <person name="Kinoshita T."/>
            <person name="Kohara Y."/>
            <person name="Koide E."/>
            <person name="Komatsu K."/>
            <person name="Kopischke S."/>
            <person name="Kubo M."/>
            <person name="Kyozuka J."/>
            <person name="Lagercrantz U."/>
            <person name="Lin S.S."/>
            <person name="Lindquist E."/>
            <person name="Lipzen A.M."/>
            <person name="Lu C.W."/>
            <person name="De Luna E."/>
            <person name="Martienssen R.A."/>
            <person name="Minamino N."/>
            <person name="Mizutani M."/>
            <person name="Mizutani M."/>
            <person name="Mochizuki N."/>
            <person name="Monte I."/>
            <person name="Mosher R."/>
            <person name="Nagasaki H."/>
            <person name="Nakagami H."/>
            <person name="Naramoto S."/>
            <person name="Nishitani K."/>
            <person name="Ohtani M."/>
            <person name="Okamoto T."/>
            <person name="Okumura M."/>
            <person name="Phillips J."/>
            <person name="Pollak B."/>
            <person name="Reinders A."/>
            <person name="Rovekamp M."/>
            <person name="Sano R."/>
            <person name="Sawa S."/>
            <person name="Schmid M.W."/>
            <person name="Shirakawa M."/>
            <person name="Solano R."/>
            <person name="Spunde A."/>
            <person name="Suetsugu N."/>
            <person name="Sugano S."/>
            <person name="Sugiyama A."/>
            <person name="Sun R."/>
            <person name="Suzuki Y."/>
            <person name="Takenaka M."/>
            <person name="Takezawa D."/>
            <person name="Tomogane H."/>
            <person name="Tsuzuki M."/>
            <person name="Ueda T."/>
            <person name="Umeda M."/>
            <person name="Ward J.M."/>
            <person name="Watanabe Y."/>
            <person name="Yazaki K."/>
            <person name="Yokoyama R."/>
            <person name="Yoshitake Y."/>
            <person name="Yotsui I."/>
            <person name="Zachgo S."/>
            <person name="Schmutz J."/>
        </authorList>
    </citation>
    <scope>NUCLEOTIDE SEQUENCE [LARGE SCALE GENOMIC DNA]</scope>
    <source>
        <strain evidence="2">Tak-1</strain>
    </source>
</reference>
<dbReference type="EMBL" id="KZ772749">
    <property type="protein sequence ID" value="PTQ34748.1"/>
    <property type="molecule type" value="Genomic_DNA"/>
</dbReference>
<proteinExistence type="predicted"/>
<dbReference type="Proteomes" id="UP000244005">
    <property type="component" value="Unassembled WGS sequence"/>
</dbReference>
<dbReference type="Gramene" id="Mp8g00040.1">
    <property type="protein sequence ID" value="Mp8g00040.1.cds1"/>
    <property type="gene ID" value="Mp8g00040"/>
</dbReference>
<gene>
    <name evidence="1" type="ORF">MARPO_0077s0064</name>
</gene>
<evidence type="ECO:0000313" key="1">
    <source>
        <dbReference type="EMBL" id="PTQ34748.1"/>
    </source>
</evidence>